<dbReference type="Gene3D" id="3.40.190.150">
    <property type="entry name" value="Bordetella uptake gene, domain 1"/>
    <property type="match status" value="1"/>
</dbReference>
<dbReference type="Gene3D" id="3.40.190.10">
    <property type="entry name" value="Periplasmic binding protein-like II"/>
    <property type="match status" value="1"/>
</dbReference>
<evidence type="ECO:0000313" key="2">
    <source>
        <dbReference type="EMBL" id="AXK81929.1"/>
    </source>
</evidence>
<dbReference type="SUPFAM" id="SSF53850">
    <property type="entry name" value="Periplasmic binding protein-like II"/>
    <property type="match status" value="1"/>
</dbReference>
<dbReference type="Proteomes" id="UP000254889">
    <property type="component" value="Chromosome"/>
</dbReference>
<proteinExistence type="inferred from homology"/>
<dbReference type="PANTHER" id="PTHR42928">
    <property type="entry name" value="TRICARBOXYLATE-BINDING PROTEIN"/>
    <property type="match status" value="1"/>
</dbReference>
<dbReference type="PANTHER" id="PTHR42928:SF5">
    <property type="entry name" value="BLR1237 PROTEIN"/>
    <property type="match status" value="1"/>
</dbReference>
<dbReference type="AlphaFoldDB" id="A0A345ZYD2"/>
<evidence type="ECO:0000256" key="1">
    <source>
        <dbReference type="ARBA" id="ARBA00006987"/>
    </source>
</evidence>
<name>A0A345ZYD2_9HYPH</name>
<dbReference type="KEGG" id="ptaw:DW352_16190"/>
<evidence type="ECO:0000313" key="3">
    <source>
        <dbReference type="Proteomes" id="UP000254889"/>
    </source>
</evidence>
<dbReference type="EMBL" id="CP031417">
    <property type="protein sequence ID" value="AXK81929.1"/>
    <property type="molecule type" value="Genomic_DNA"/>
</dbReference>
<accession>A0A345ZYD2</accession>
<reference evidence="2 3" key="1">
    <citation type="submission" date="2018-07" db="EMBL/GenBank/DDBJ databases">
        <authorList>
            <person name="Quirk P.G."/>
            <person name="Krulwich T.A."/>
        </authorList>
    </citation>
    <scope>NUCLEOTIDE SEQUENCE [LARGE SCALE GENOMIC DNA]</scope>
    <source>
        <strain evidence="2 3">CC-BB4</strain>
    </source>
</reference>
<dbReference type="OrthoDB" id="7250490at2"/>
<gene>
    <name evidence="2" type="ORF">DW352_16190</name>
</gene>
<comment type="similarity">
    <text evidence="1">Belongs to the UPF0065 (bug) family.</text>
</comment>
<dbReference type="InterPro" id="IPR042100">
    <property type="entry name" value="Bug_dom1"/>
</dbReference>
<protein>
    <submittedName>
        <fullName evidence="2">Tripartite tricarboxylate transporter substrate binding protein</fullName>
    </submittedName>
</protein>
<dbReference type="CDD" id="cd13578">
    <property type="entry name" value="PBP2_Bug27"/>
    <property type="match status" value="1"/>
</dbReference>
<dbReference type="PIRSF" id="PIRSF017082">
    <property type="entry name" value="YflP"/>
    <property type="match status" value="1"/>
</dbReference>
<dbReference type="InterPro" id="IPR005064">
    <property type="entry name" value="BUG"/>
</dbReference>
<keyword evidence="3" id="KW-1185">Reference proteome</keyword>
<organism evidence="2 3">
    <name type="scientific">Pseudolabrys taiwanensis</name>
    <dbReference type="NCBI Taxonomy" id="331696"/>
    <lineage>
        <taxon>Bacteria</taxon>
        <taxon>Pseudomonadati</taxon>
        <taxon>Pseudomonadota</taxon>
        <taxon>Alphaproteobacteria</taxon>
        <taxon>Hyphomicrobiales</taxon>
        <taxon>Xanthobacteraceae</taxon>
        <taxon>Pseudolabrys</taxon>
    </lineage>
</organism>
<dbReference type="Pfam" id="PF03401">
    <property type="entry name" value="TctC"/>
    <property type="match status" value="1"/>
</dbReference>
<sequence length="355" mass="37881">MLFVGTPIDCFRITSIKVRWIMKRPNLPALGLELSRRTVLGAALSAPFVLKARAQEYPTRNPRLIVPFAAGGPTDTLTRIAAERVSPLLGQQAVVENRAGAGGNIAGELVARTDADGYTLLVAGQAILAINKALYKKISYDPATDFTFIGMLGVIANVLLVNPKTVPVNSVAELIDLAKKKPGEISYGSNGPGSLTHLTTAIMAHQAGIELLHVPYQGAAPLTTDLLAGRIGMTFTAASAAMPLVRSGQLRALAVTTGKRSRFSPELPTLVESGFPTLDAPTWFGVVARSKTPAPILAKLRKDFNTVITSEDYAKALEKQSIEIMVVPPETSDEFLAKERKLWSDAVKVTGVSLD</sequence>